<feature type="compositionally biased region" description="Polar residues" evidence="1">
    <location>
        <begin position="45"/>
        <end position="55"/>
    </location>
</feature>
<evidence type="ECO:0000313" key="2">
    <source>
        <dbReference type="EMBL" id="KAK5849283.1"/>
    </source>
</evidence>
<reference evidence="2 3" key="1">
    <citation type="journal article" date="2023" name="Genes (Basel)">
        <title>Chromosome-Level Genome Assembly and Circadian Gene Repertoire of the Patagonia Blennie Eleginops maclovinus-The Closest Ancestral Proxy of Antarctic Cryonotothenioids.</title>
        <authorList>
            <person name="Cheng C.C."/>
            <person name="Rivera-Colon A.G."/>
            <person name="Minhas B.F."/>
            <person name="Wilson L."/>
            <person name="Rayamajhi N."/>
            <person name="Vargas-Chacoff L."/>
            <person name="Catchen J.M."/>
        </authorList>
    </citation>
    <scope>NUCLEOTIDE SEQUENCE [LARGE SCALE GENOMIC DNA]</scope>
    <source>
        <strain evidence="2">JMC-PN-2008</strain>
    </source>
</reference>
<proteinExistence type="predicted"/>
<comment type="caution">
    <text evidence="2">The sequence shown here is derived from an EMBL/GenBank/DDBJ whole genome shotgun (WGS) entry which is preliminary data.</text>
</comment>
<feature type="region of interest" description="Disordered" evidence="1">
    <location>
        <begin position="1"/>
        <end position="67"/>
    </location>
</feature>
<keyword evidence="3" id="KW-1185">Reference proteome</keyword>
<dbReference type="Proteomes" id="UP001346869">
    <property type="component" value="Unassembled WGS sequence"/>
</dbReference>
<dbReference type="EMBL" id="JAUZQC010000024">
    <property type="protein sequence ID" value="KAK5849283.1"/>
    <property type="molecule type" value="Genomic_DNA"/>
</dbReference>
<reference evidence="2 3" key="2">
    <citation type="journal article" date="2023" name="Mol. Biol. Evol.">
        <title>Genomics of Secondarily Temperate Adaptation in the Only Non-Antarctic Icefish.</title>
        <authorList>
            <person name="Rivera-Colon A.G."/>
            <person name="Rayamajhi N."/>
            <person name="Minhas B.F."/>
            <person name="Madrigal G."/>
            <person name="Bilyk K.T."/>
            <person name="Yoon V."/>
            <person name="Hune M."/>
            <person name="Gregory S."/>
            <person name="Cheng C.H.C."/>
            <person name="Catchen J.M."/>
        </authorList>
    </citation>
    <scope>NUCLEOTIDE SEQUENCE [LARGE SCALE GENOMIC DNA]</scope>
    <source>
        <strain evidence="2">JMC-PN-2008</strain>
    </source>
</reference>
<sequence>MAPGNAASKKSLRSRGSPRVKAGSNGEQERGFAVRLKVQRRESVYSASDSRQSNVPHGGGRGHSAGH</sequence>
<protein>
    <submittedName>
        <fullName evidence="2">Uncharacterized protein</fullName>
    </submittedName>
</protein>
<evidence type="ECO:0000256" key="1">
    <source>
        <dbReference type="SAM" id="MobiDB-lite"/>
    </source>
</evidence>
<name>A0AAN8A2T6_ELEMC</name>
<organism evidence="2 3">
    <name type="scientific">Eleginops maclovinus</name>
    <name type="common">Patagonian blennie</name>
    <name type="synonym">Eleginus maclovinus</name>
    <dbReference type="NCBI Taxonomy" id="56733"/>
    <lineage>
        <taxon>Eukaryota</taxon>
        <taxon>Metazoa</taxon>
        <taxon>Chordata</taxon>
        <taxon>Craniata</taxon>
        <taxon>Vertebrata</taxon>
        <taxon>Euteleostomi</taxon>
        <taxon>Actinopterygii</taxon>
        <taxon>Neopterygii</taxon>
        <taxon>Teleostei</taxon>
        <taxon>Neoteleostei</taxon>
        <taxon>Acanthomorphata</taxon>
        <taxon>Eupercaria</taxon>
        <taxon>Perciformes</taxon>
        <taxon>Notothenioidei</taxon>
        <taxon>Eleginopidae</taxon>
        <taxon>Eleginops</taxon>
    </lineage>
</organism>
<evidence type="ECO:0000313" key="3">
    <source>
        <dbReference type="Proteomes" id="UP001346869"/>
    </source>
</evidence>
<feature type="compositionally biased region" description="Gly residues" evidence="1">
    <location>
        <begin position="57"/>
        <end position="67"/>
    </location>
</feature>
<gene>
    <name evidence="2" type="ORF">PBY51_008935</name>
</gene>
<accession>A0AAN8A2T6</accession>
<dbReference type="AlphaFoldDB" id="A0AAN8A2T6"/>